<dbReference type="SUPFAM" id="SSF56672">
    <property type="entry name" value="DNA/RNA polymerases"/>
    <property type="match status" value="1"/>
</dbReference>
<evidence type="ECO:0000259" key="1">
    <source>
        <dbReference type="PROSITE" id="PS50994"/>
    </source>
</evidence>
<dbReference type="SUPFAM" id="SSF53098">
    <property type="entry name" value="Ribonuclease H-like"/>
    <property type="match status" value="1"/>
</dbReference>
<dbReference type="GO" id="GO:0003676">
    <property type="term" value="F:nucleic acid binding"/>
    <property type="evidence" value="ECO:0007669"/>
    <property type="project" value="InterPro"/>
</dbReference>
<name>A0AAV4AGX2_9GAST</name>
<protein>
    <submittedName>
        <fullName evidence="2">Reverse transcriptase</fullName>
    </submittedName>
</protein>
<feature type="domain" description="Integrase catalytic" evidence="1">
    <location>
        <begin position="1"/>
        <end position="89"/>
    </location>
</feature>
<keyword evidence="2" id="KW-0808">Transferase</keyword>
<dbReference type="InterPro" id="IPR001584">
    <property type="entry name" value="Integrase_cat-core"/>
</dbReference>
<dbReference type="PANTHER" id="PTHR37984:SF15">
    <property type="entry name" value="INTEGRASE CATALYTIC DOMAIN-CONTAINING PROTEIN"/>
    <property type="match status" value="1"/>
</dbReference>
<keyword evidence="2" id="KW-0695">RNA-directed DNA polymerase</keyword>
<accession>A0AAV4AGX2</accession>
<gene>
    <name evidence="2" type="ORF">PoB_003342400</name>
</gene>
<dbReference type="Gene3D" id="3.10.10.10">
    <property type="entry name" value="HIV Type 1 Reverse Transcriptase, subunit A, domain 1"/>
    <property type="match status" value="1"/>
</dbReference>
<evidence type="ECO:0000313" key="3">
    <source>
        <dbReference type="Proteomes" id="UP000735302"/>
    </source>
</evidence>
<dbReference type="PROSITE" id="PS50994">
    <property type="entry name" value="INTEGRASE"/>
    <property type="match status" value="1"/>
</dbReference>
<dbReference type="GO" id="GO:0015074">
    <property type="term" value="P:DNA integration"/>
    <property type="evidence" value="ECO:0007669"/>
    <property type="project" value="InterPro"/>
</dbReference>
<dbReference type="AlphaFoldDB" id="A0AAV4AGX2"/>
<dbReference type="GO" id="GO:0003964">
    <property type="term" value="F:RNA-directed DNA polymerase activity"/>
    <property type="evidence" value="ECO:0007669"/>
    <property type="project" value="UniProtKB-KW"/>
</dbReference>
<dbReference type="EMBL" id="BLXT01003828">
    <property type="protein sequence ID" value="GFO06919.1"/>
    <property type="molecule type" value="Genomic_DNA"/>
</dbReference>
<proteinExistence type="predicted"/>
<organism evidence="2 3">
    <name type="scientific">Plakobranchus ocellatus</name>
    <dbReference type="NCBI Taxonomy" id="259542"/>
    <lineage>
        <taxon>Eukaryota</taxon>
        <taxon>Metazoa</taxon>
        <taxon>Spiralia</taxon>
        <taxon>Lophotrochozoa</taxon>
        <taxon>Mollusca</taxon>
        <taxon>Gastropoda</taxon>
        <taxon>Heterobranchia</taxon>
        <taxon>Euthyneura</taxon>
        <taxon>Panpulmonata</taxon>
        <taxon>Sacoglossa</taxon>
        <taxon>Placobranchoidea</taxon>
        <taxon>Plakobranchidae</taxon>
        <taxon>Plakobranchus</taxon>
    </lineage>
</organism>
<dbReference type="PANTHER" id="PTHR37984">
    <property type="entry name" value="PROTEIN CBG26694"/>
    <property type="match status" value="1"/>
</dbReference>
<dbReference type="Gene3D" id="3.30.420.10">
    <property type="entry name" value="Ribonuclease H-like superfamily/Ribonuclease H"/>
    <property type="match status" value="1"/>
</dbReference>
<dbReference type="InterPro" id="IPR036397">
    <property type="entry name" value="RNaseH_sf"/>
</dbReference>
<keyword evidence="2" id="KW-0548">Nucleotidyltransferase</keyword>
<dbReference type="InterPro" id="IPR012337">
    <property type="entry name" value="RNaseH-like_sf"/>
</dbReference>
<dbReference type="Proteomes" id="UP000735302">
    <property type="component" value="Unassembled WGS sequence"/>
</dbReference>
<comment type="caution">
    <text evidence="2">The sequence shown here is derived from an EMBL/GenBank/DDBJ whole genome shotgun (WGS) entry which is preliminary data.</text>
</comment>
<dbReference type="InterPro" id="IPR050951">
    <property type="entry name" value="Retrovirus_Pol_polyprotein"/>
</dbReference>
<evidence type="ECO:0000313" key="2">
    <source>
        <dbReference type="EMBL" id="GFO06919.1"/>
    </source>
</evidence>
<keyword evidence="3" id="KW-1185">Reference proteome</keyword>
<reference evidence="2 3" key="1">
    <citation type="journal article" date="2021" name="Elife">
        <title>Chloroplast acquisition without the gene transfer in kleptoplastic sea slugs, Plakobranchus ocellatus.</title>
        <authorList>
            <person name="Maeda T."/>
            <person name="Takahashi S."/>
            <person name="Yoshida T."/>
            <person name="Shimamura S."/>
            <person name="Takaki Y."/>
            <person name="Nagai Y."/>
            <person name="Toyoda A."/>
            <person name="Suzuki Y."/>
            <person name="Arimoto A."/>
            <person name="Ishii H."/>
            <person name="Satoh N."/>
            <person name="Nishiyama T."/>
            <person name="Hasebe M."/>
            <person name="Maruyama T."/>
            <person name="Minagawa J."/>
            <person name="Obokata J."/>
            <person name="Shigenobu S."/>
        </authorList>
    </citation>
    <scope>NUCLEOTIDE SEQUENCE [LARGE SCALE GENOMIC DNA]</scope>
</reference>
<sequence>MLEKLNVLAGVKHIFSTPFHPQTNAVAERFHGTLKNMLRKLSHKCPNCWDKYLDAALYAYCSQVHSATRCSSFYLLFGRAPRGPMAMLHDLFIRQNVSADTYFQYHFIIDSHNKIKTSCRIAQDPASKVAEASRDMSLSLASRFLNLVNLLWSCCHSLTTSWFSSLKPTHDKLSDEDLVLKFSKGITFAPPEGVAYVSAVTEDPSCVGGTLPPPSTSDVKSKVRMNPTFDSYKLSEVNGILDEFSDVLTALLTTDVPIIVKLYPLPFSSQEFVREETAKLLDLGVIEPSTSSYCSPIVHVKKKYGSLRLCIDFRRINEVTRFDANNIPLPEDLFV</sequence>
<dbReference type="InterPro" id="IPR043502">
    <property type="entry name" value="DNA/RNA_pol_sf"/>
</dbReference>